<comment type="caution">
    <text evidence="2">The sequence shown here is derived from an EMBL/GenBank/DDBJ whole genome shotgun (WGS) entry which is preliminary data.</text>
</comment>
<organism evidence="2 3">
    <name type="scientific">candidate division TM6 bacterium JCVI TM6SC1</name>
    <dbReference type="NCBI Taxonomy" id="1306947"/>
    <lineage>
        <taxon>Bacteria</taxon>
        <taxon>Candidatus Babelota</taxon>
        <taxon>Vermiphilus</taxon>
    </lineage>
</organism>
<name>A0A0D2JM84_9BACT</name>
<evidence type="ECO:0000256" key="1">
    <source>
        <dbReference type="SAM" id="SignalP"/>
    </source>
</evidence>
<keyword evidence="1" id="KW-0732">Signal</keyword>
<feature type="signal peptide" evidence="1">
    <location>
        <begin position="1"/>
        <end position="20"/>
    </location>
</feature>
<dbReference type="Proteomes" id="UP000032214">
    <property type="component" value="Unassembled WGS sequence"/>
</dbReference>
<evidence type="ECO:0000313" key="3">
    <source>
        <dbReference type="Proteomes" id="UP000032214"/>
    </source>
</evidence>
<gene>
    <name evidence="2" type="ORF">J120_00680</name>
</gene>
<dbReference type="AlphaFoldDB" id="A0A0D2JM84"/>
<reference evidence="2 3" key="1">
    <citation type="journal article" date="2013" name="Proc. Natl. Acad. Sci. U.S.A.">
        <title>Candidate phylum TM6 genome recovered from a hospital sink biofilm provides genomic insights into this uncultivated phylum.</title>
        <authorList>
            <person name="McLean J.S."/>
            <person name="Lombardo M.J."/>
            <person name="Badger J.H."/>
            <person name="Edlund A."/>
            <person name="Novotny M."/>
            <person name="Yee-Greenbaum J."/>
            <person name="Vyahhi N."/>
            <person name="Hall A.P."/>
            <person name="Yang Y."/>
            <person name="Dupont C.L."/>
            <person name="Ziegler M.G."/>
            <person name="Chitsaz H."/>
            <person name="Allen A.E."/>
            <person name="Yooseph S."/>
            <person name="Tesler G."/>
            <person name="Pevzner P.A."/>
            <person name="Friedman R.M."/>
            <person name="Nealson K.H."/>
            <person name="Venter J.C."/>
            <person name="Lasken R.S."/>
        </authorList>
    </citation>
    <scope>NUCLEOTIDE SEQUENCE [LARGE SCALE GENOMIC DNA]</scope>
    <source>
        <strain evidence="2 3">TM6SC1</strain>
    </source>
</reference>
<accession>A0A0D2JM84</accession>
<proteinExistence type="predicted"/>
<dbReference type="STRING" id="1306947.J120_00680"/>
<keyword evidence="3" id="KW-1185">Reference proteome</keyword>
<evidence type="ECO:0000313" key="2">
    <source>
        <dbReference type="EMBL" id="KIX85478.1"/>
    </source>
</evidence>
<sequence>MISMRTFTLLLIACASISQAHTTSAESMQAKVEKRDSGYRAIVISFAVSLISNLAMKDSAKANAIGGTLAIGTNVFLGEVNFKERNMAAQTSGGLIGYVVGWLAASAIKNMVPSSNK</sequence>
<feature type="chain" id="PRO_5002244991" evidence="1">
    <location>
        <begin position="21"/>
        <end position="117"/>
    </location>
</feature>
<dbReference type="EMBL" id="ARQD01000001">
    <property type="protein sequence ID" value="KIX85478.1"/>
    <property type="molecule type" value="Genomic_DNA"/>
</dbReference>
<protein>
    <submittedName>
        <fullName evidence="2">Uncharacterized protein</fullName>
    </submittedName>
</protein>